<dbReference type="InterPro" id="IPR050065">
    <property type="entry name" value="GlmU-like"/>
</dbReference>
<dbReference type="SUPFAM" id="SSF53448">
    <property type="entry name" value="Nucleotide-diphospho-sugar transferases"/>
    <property type="match status" value="1"/>
</dbReference>
<evidence type="ECO:0000256" key="1">
    <source>
        <dbReference type="ARBA" id="ARBA00022679"/>
    </source>
</evidence>
<dbReference type="EMBL" id="FUZA01000003">
    <property type="protein sequence ID" value="SKB92930.1"/>
    <property type="molecule type" value="Genomic_DNA"/>
</dbReference>
<proteinExistence type="predicted"/>
<reference evidence="5" key="1">
    <citation type="submission" date="2017-02" db="EMBL/GenBank/DDBJ databases">
        <authorList>
            <person name="Varghese N."/>
            <person name="Submissions S."/>
        </authorList>
    </citation>
    <scope>NUCLEOTIDE SEQUENCE [LARGE SCALE GENOMIC DNA]</scope>
    <source>
        <strain evidence="5">DSM 22270</strain>
    </source>
</reference>
<keyword evidence="1 4" id="KW-0808">Transferase</keyword>
<evidence type="ECO:0000259" key="3">
    <source>
        <dbReference type="Pfam" id="PF00483"/>
    </source>
</evidence>
<dbReference type="Pfam" id="PF00483">
    <property type="entry name" value="NTP_transferase"/>
    <property type="match status" value="1"/>
</dbReference>
<dbReference type="GO" id="GO:0016779">
    <property type="term" value="F:nucleotidyltransferase activity"/>
    <property type="evidence" value="ECO:0007669"/>
    <property type="project" value="UniProtKB-KW"/>
</dbReference>
<feature type="domain" description="Nucleotidyl transferase" evidence="3">
    <location>
        <begin position="5"/>
        <end position="225"/>
    </location>
</feature>
<dbReference type="Gene3D" id="3.90.550.10">
    <property type="entry name" value="Spore Coat Polysaccharide Biosynthesis Protein SpsA, Chain A"/>
    <property type="match status" value="1"/>
</dbReference>
<dbReference type="AlphaFoldDB" id="A0A1T5F9V8"/>
<organism evidence="4 5">
    <name type="scientific">Dyadobacter psychrophilus</name>
    <dbReference type="NCBI Taxonomy" id="651661"/>
    <lineage>
        <taxon>Bacteria</taxon>
        <taxon>Pseudomonadati</taxon>
        <taxon>Bacteroidota</taxon>
        <taxon>Cytophagia</taxon>
        <taxon>Cytophagales</taxon>
        <taxon>Spirosomataceae</taxon>
        <taxon>Dyadobacter</taxon>
    </lineage>
</organism>
<protein>
    <submittedName>
        <fullName evidence="4">Nucleotidyl transferase</fullName>
    </submittedName>
</protein>
<accession>A0A1T5F9V8</accession>
<evidence type="ECO:0000313" key="4">
    <source>
        <dbReference type="EMBL" id="SKB92930.1"/>
    </source>
</evidence>
<evidence type="ECO:0000313" key="5">
    <source>
        <dbReference type="Proteomes" id="UP000190897"/>
    </source>
</evidence>
<gene>
    <name evidence="4" type="ORF">SAMN05660293_02930</name>
</gene>
<dbReference type="PANTHER" id="PTHR43584">
    <property type="entry name" value="NUCLEOTIDYL TRANSFERASE"/>
    <property type="match status" value="1"/>
</dbReference>
<keyword evidence="5" id="KW-1185">Reference proteome</keyword>
<dbReference type="STRING" id="651661.SAMN05660293_02930"/>
<dbReference type="PANTHER" id="PTHR43584:SF8">
    <property type="entry name" value="N-ACETYLMURAMATE ALPHA-1-PHOSPHATE URIDYLYLTRANSFERASE"/>
    <property type="match status" value="1"/>
</dbReference>
<dbReference type="RefSeq" id="WP_082215479.1">
    <property type="nucleotide sequence ID" value="NZ_FUZA01000003.1"/>
</dbReference>
<dbReference type="Proteomes" id="UP000190897">
    <property type="component" value="Unassembled WGS sequence"/>
</dbReference>
<name>A0A1T5F9V8_9BACT</name>
<sequence length="237" mass="26243">MNYAIIAAGEGSRLAKEGFKLPKPMVTLNGEMLIDRLIGIFMRNDAEKIMIIINEESAALESHLSELSLTLPIQIVKKSTPSSLHSVYELLGSDPELNAVCLTTTDTVFKEEEFTAYIQEFAENKELGGLMAVTTFIDDESPLYVAIDEAENITAFTDKNTTQTTFVSGGIYCLRKDAITLVSEAVNGGVSRMRNFQRQLLENNIHLKAYPFSKIVDVDHVQDIKTAELFLSPETAV</sequence>
<dbReference type="InterPro" id="IPR005835">
    <property type="entry name" value="NTP_transferase_dom"/>
</dbReference>
<evidence type="ECO:0000256" key="2">
    <source>
        <dbReference type="ARBA" id="ARBA00022695"/>
    </source>
</evidence>
<dbReference type="InterPro" id="IPR029044">
    <property type="entry name" value="Nucleotide-diphossugar_trans"/>
</dbReference>
<dbReference type="OrthoDB" id="9784180at2"/>
<keyword evidence="2" id="KW-0548">Nucleotidyltransferase</keyword>